<dbReference type="GO" id="GO:0005840">
    <property type="term" value="C:ribosome"/>
    <property type="evidence" value="ECO:0007669"/>
    <property type="project" value="UniProtKB-KW"/>
</dbReference>
<dbReference type="STRING" id="1465490.SAMN05444277_1114"/>
<dbReference type="AlphaFoldDB" id="A0A1I5Y7D0"/>
<dbReference type="SUPFAM" id="SSF69754">
    <property type="entry name" value="Ribosome binding protein Y (YfiA homologue)"/>
    <property type="match status" value="1"/>
</dbReference>
<dbReference type="InterPro" id="IPR036567">
    <property type="entry name" value="RHF-like"/>
</dbReference>
<reference evidence="1 2" key="1">
    <citation type="submission" date="2016-10" db="EMBL/GenBank/DDBJ databases">
        <authorList>
            <person name="de Groot N.N."/>
        </authorList>
    </citation>
    <scope>NUCLEOTIDE SEQUENCE [LARGE SCALE GENOMIC DNA]</scope>
    <source>
        <strain evidence="1 2">DSM 28286</strain>
    </source>
</reference>
<keyword evidence="2" id="KW-1185">Reference proteome</keyword>
<dbReference type="InterPro" id="IPR003489">
    <property type="entry name" value="RHF/RaiA"/>
</dbReference>
<keyword evidence="1" id="KW-0689">Ribosomal protein</keyword>
<evidence type="ECO:0000313" key="2">
    <source>
        <dbReference type="Proteomes" id="UP000199031"/>
    </source>
</evidence>
<organism evidence="1 2">
    <name type="scientific">Parafilimonas terrae</name>
    <dbReference type="NCBI Taxonomy" id="1465490"/>
    <lineage>
        <taxon>Bacteria</taxon>
        <taxon>Pseudomonadati</taxon>
        <taxon>Bacteroidota</taxon>
        <taxon>Chitinophagia</taxon>
        <taxon>Chitinophagales</taxon>
        <taxon>Chitinophagaceae</taxon>
        <taxon>Parafilimonas</taxon>
    </lineage>
</organism>
<name>A0A1I5Y7D0_9BACT</name>
<sequence>MNIIIKSVDFKAGKNLEAFIKEKVKKLFDQCDNIIRANVILRKGASKKHENRLCEIRLVVPGYDHYVKKSSIGYRRAVSQSVDVLQEILRRNKSRSLAERVASA</sequence>
<dbReference type="EMBL" id="FOXQ01000011">
    <property type="protein sequence ID" value="SFQ40135.1"/>
    <property type="molecule type" value="Genomic_DNA"/>
</dbReference>
<proteinExistence type="predicted"/>
<accession>A0A1I5Y7D0</accession>
<dbReference type="Gene3D" id="3.30.160.100">
    <property type="entry name" value="Ribosome hibernation promotion factor-like"/>
    <property type="match status" value="1"/>
</dbReference>
<evidence type="ECO:0000313" key="1">
    <source>
        <dbReference type="EMBL" id="SFQ40135.1"/>
    </source>
</evidence>
<dbReference type="Pfam" id="PF02482">
    <property type="entry name" value="Ribosomal_S30AE"/>
    <property type="match status" value="1"/>
</dbReference>
<keyword evidence="1" id="KW-0687">Ribonucleoprotein</keyword>
<gene>
    <name evidence="1" type="ORF">SAMN05444277_1114</name>
</gene>
<dbReference type="Proteomes" id="UP000199031">
    <property type="component" value="Unassembled WGS sequence"/>
</dbReference>
<protein>
    <submittedName>
        <fullName evidence="1">Sigma 54 modulation protein / S30EA ribosomal protein</fullName>
    </submittedName>
</protein>
<dbReference type="RefSeq" id="WP_177191937.1">
    <property type="nucleotide sequence ID" value="NZ_FOXQ01000011.1"/>
</dbReference>